<gene>
    <name evidence="3" type="ORF">MCOL_V220266</name>
</gene>
<evidence type="ECO:0000313" key="4">
    <source>
        <dbReference type="Proteomes" id="UP000006455"/>
    </source>
</evidence>
<evidence type="ECO:0000256" key="2">
    <source>
        <dbReference type="ARBA" id="ARBA00023002"/>
    </source>
</evidence>
<protein>
    <submittedName>
        <fullName evidence="3">Short-chain dehydrogenase/reductase SDR</fullName>
    </submittedName>
</protein>
<dbReference type="OrthoDB" id="7064009at2"/>
<dbReference type="AlphaFoldDB" id="J4JUG9"/>
<evidence type="ECO:0000256" key="1">
    <source>
        <dbReference type="ARBA" id="ARBA00006484"/>
    </source>
</evidence>
<comment type="caution">
    <text evidence="3">The sequence shown here is derived from an EMBL/GenBank/DDBJ whole genome shotgun (WGS) entry which is preliminary data.</text>
</comment>
<dbReference type="InterPro" id="IPR002347">
    <property type="entry name" value="SDR_fam"/>
</dbReference>
<dbReference type="Pfam" id="PF13561">
    <property type="entry name" value="adh_short_C2"/>
    <property type="match status" value="1"/>
</dbReference>
<dbReference type="SUPFAM" id="SSF51735">
    <property type="entry name" value="NAD(P)-binding Rossmann-fold domains"/>
    <property type="match status" value="1"/>
</dbReference>
<dbReference type="PRINTS" id="PR00081">
    <property type="entry name" value="GDHRDH"/>
</dbReference>
<dbReference type="InterPro" id="IPR036291">
    <property type="entry name" value="NAD(P)-bd_dom_sf"/>
</dbReference>
<dbReference type="PANTHER" id="PTHR42760">
    <property type="entry name" value="SHORT-CHAIN DEHYDROGENASES/REDUCTASES FAMILY MEMBER"/>
    <property type="match status" value="1"/>
</dbReference>
<dbReference type="GO" id="GO:0016616">
    <property type="term" value="F:oxidoreductase activity, acting on the CH-OH group of donors, NAD or NADP as acceptor"/>
    <property type="evidence" value="ECO:0007669"/>
    <property type="project" value="TreeGrafter"/>
</dbReference>
<dbReference type="EMBL" id="AFVW02000006">
    <property type="protein sequence ID" value="EJO87267.1"/>
    <property type="molecule type" value="Genomic_DNA"/>
</dbReference>
<dbReference type="FunFam" id="3.40.50.720:FF:000084">
    <property type="entry name" value="Short-chain dehydrogenase reductase"/>
    <property type="match status" value="1"/>
</dbReference>
<comment type="similarity">
    <text evidence="1">Belongs to the short-chain dehydrogenases/reductases (SDR) family.</text>
</comment>
<dbReference type="RefSeq" id="WP_007774770.1">
    <property type="nucleotide sequence ID" value="NZ_AFVW02000006.1"/>
</dbReference>
<keyword evidence="2" id="KW-0560">Oxidoreductase</keyword>
<proteinExistence type="inferred from homology"/>
<dbReference type="eggNOG" id="COG1028">
    <property type="taxonomic scope" value="Bacteria"/>
</dbReference>
<dbReference type="Proteomes" id="UP000006455">
    <property type="component" value="Unassembled WGS sequence"/>
</dbReference>
<dbReference type="CDD" id="cd05233">
    <property type="entry name" value="SDR_c"/>
    <property type="match status" value="1"/>
</dbReference>
<reference evidence="3 4" key="1">
    <citation type="journal article" date="2011" name="J. Bacteriol.">
        <title>Genome sequence of the Mycobacterium colombiense type strain, CECT 3035.</title>
        <authorList>
            <person name="Gonzalez-Perez M."/>
            <person name="Murcia M.I."/>
            <person name="Landsman D."/>
            <person name="Jordan I.K."/>
            <person name="Marino-Ramirez L."/>
        </authorList>
    </citation>
    <scope>NUCLEOTIDE SEQUENCE [LARGE SCALE GENOMIC DNA]</scope>
    <source>
        <strain evidence="3 4">CECT 3035</strain>
    </source>
</reference>
<dbReference type="STRING" id="1041522.GCA_002105755_00392"/>
<dbReference type="GeneID" id="31529422"/>
<sequence>MTLAPESAGIAPGRGRLQGRRIIVVGAGTRPSPDPEVTIGNGRAIAVLCAREGARVACVDVDADAAAHTARLIEQEGNGPAVTVVADVRDANACQRLVDEANDKLGGIDGVVANVGYGEGKGLEGTTPELWDDIFAVNVRSHFLIARAAMPLLDDDAAFVFIGSAAGLKAGTRFPAYDSTKAALFGLTRHVALEGAPRRIRANYVIPGPVDTPLGRVGDSTVTGRTKIRWPLGRQASAWDIAYATVFMLGADSAYITAQSLVVDGGITQFG</sequence>
<accession>J4JUG9</accession>
<name>J4JUG9_9MYCO</name>
<dbReference type="Gene3D" id="3.40.50.720">
    <property type="entry name" value="NAD(P)-binding Rossmann-like Domain"/>
    <property type="match status" value="1"/>
</dbReference>
<organism evidence="3 4">
    <name type="scientific">Mycobacterium colombiense CECT 3035</name>
    <dbReference type="NCBI Taxonomy" id="1041522"/>
    <lineage>
        <taxon>Bacteria</taxon>
        <taxon>Bacillati</taxon>
        <taxon>Actinomycetota</taxon>
        <taxon>Actinomycetes</taxon>
        <taxon>Mycobacteriales</taxon>
        <taxon>Mycobacteriaceae</taxon>
        <taxon>Mycobacterium</taxon>
        <taxon>Mycobacterium avium complex (MAC)</taxon>
    </lineage>
</organism>
<evidence type="ECO:0000313" key="3">
    <source>
        <dbReference type="EMBL" id="EJO87267.1"/>
    </source>
</evidence>